<evidence type="ECO:0000313" key="3">
    <source>
        <dbReference type="EMBL" id="KAG0255515.1"/>
    </source>
</evidence>
<keyword evidence="1" id="KW-0175">Coiled coil</keyword>
<dbReference type="Proteomes" id="UP000726737">
    <property type="component" value="Unassembled WGS sequence"/>
</dbReference>
<name>A0A9P6U1T2_9FUNG</name>
<sequence>MHGTYSKSASSSSNNRGFDTDSMDGGSSDHEINPKSVSARLSAGMMPYFIPPPPQSDRQLCLENAGKDNAVDPTLMTPPMSPTERSFVIDSTIESRFASMSHKLTFLPDELHLPPTDMTHTSTLPQQPSSPAPSGPFSTVGSSSMVPPRPASYHWDDYHGFEEEDEDHGYRDGQDSDDQTDSDLDDHEDDSKSRGSYYRQFEGHHSLVRRSSFGGKAPEDRYDSHRHGIGLNVSDVSEELAKTRSKMLHATRAMKAMEEELEAMQSSINDSKASSASARSAIEENFWRLECLALTLEKDRQDTNKQLQSVGRDCSEAVESVTNWEVRIDWLGRRVDNTSEYVSELVLSDQECMSFIKMIIQQNRRYAMPAISQSTERNIRLMAPPRLKEISHPAHQPSISPRLLHPELPQPRYQPQPQQPQQPQPQPQPQPQSQPQSQPMPQPSPRLGHIPVSWLLDPMLPPKSPDISSPREYNHQSTDESSKANATRKQAVETPPELWRDFSRLTMAFESGQARTPFSSFLRTRSHSIGQGNVMNAGSSSSSSSAAAGSNLFKPAIVRRPQAENLSSLPKILPATVATNKMSGVKRRSQNLSHLPVHSWLQFQFNKTMTTPGSLAGNKNKGKGKGKRTTVLGFKPITIFQATV</sequence>
<evidence type="ECO:0000313" key="4">
    <source>
        <dbReference type="Proteomes" id="UP000726737"/>
    </source>
</evidence>
<feature type="region of interest" description="Disordered" evidence="2">
    <location>
        <begin position="111"/>
        <end position="201"/>
    </location>
</feature>
<feature type="compositionally biased region" description="Pro residues" evidence="2">
    <location>
        <begin position="408"/>
        <end position="444"/>
    </location>
</feature>
<proteinExistence type="predicted"/>
<feature type="region of interest" description="Disordered" evidence="2">
    <location>
        <begin position="391"/>
        <end position="495"/>
    </location>
</feature>
<feature type="region of interest" description="Disordered" evidence="2">
    <location>
        <begin position="1"/>
        <end position="37"/>
    </location>
</feature>
<feature type="compositionally biased region" description="Low complexity" evidence="2">
    <location>
        <begin position="1"/>
        <end position="13"/>
    </location>
</feature>
<dbReference type="OrthoDB" id="2432110at2759"/>
<dbReference type="AlphaFoldDB" id="A0A9P6U1T2"/>
<keyword evidence="4" id="KW-1185">Reference proteome</keyword>
<evidence type="ECO:0000256" key="2">
    <source>
        <dbReference type="SAM" id="MobiDB-lite"/>
    </source>
</evidence>
<feature type="compositionally biased region" description="Basic and acidic residues" evidence="2">
    <location>
        <begin position="472"/>
        <end position="482"/>
    </location>
</feature>
<protein>
    <submittedName>
        <fullName evidence="3">Uncharacterized protein</fullName>
    </submittedName>
</protein>
<evidence type="ECO:0000256" key="1">
    <source>
        <dbReference type="SAM" id="Coils"/>
    </source>
</evidence>
<gene>
    <name evidence="3" type="ORF">BG011_005083</name>
</gene>
<comment type="caution">
    <text evidence="3">The sequence shown here is derived from an EMBL/GenBank/DDBJ whole genome shotgun (WGS) entry which is preliminary data.</text>
</comment>
<feature type="compositionally biased region" description="Acidic residues" evidence="2">
    <location>
        <begin position="175"/>
        <end position="188"/>
    </location>
</feature>
<feature type="coiled-coil region" evidence="1">
    <location>
        <begin position="240"/>
        <end position="274"/>
    </location>
</feature>
<accession>A0A9P6U1T2</accession>
<reference evidence="3" key="1">
    <citation type="journal article" date="2020" name="Fungal Divers.">
        <title>Resolving the Mortierellaceae phylogeny through synthesis of multi-gene phylogenetics and phylogenomics.</title>
        <authorList>
            <person name="Vandepol N."/>
            <person name="Liber J."/>
            <person name="Desiro A."/>
            <person name="Na H."/>
            <person name="Kennedy M."/>
            <person name="Barry K."/>
            <person name="Grigoriev I.V."/>
            <person name="Miller A.N."/>
            <person name="O'Donnell K."/>
            <person name="Stajich J.E."/>
            <person name="Bonito G."/>
        </authorList>
    </citation>
    <scope>NUCLEOTIDE SEQUENCE</scope>
    <source>
        <strain evidence="3">KOD948</strain>
    </source>
</reference>
<feature type="compositionally biased region" description="Basic and acidic residues" evidence="2">
    <location>
        <begin position="217"/>
        <end position="226"/>
    </location>
</feature>
<feature type="region of interest" description="Disordered" evidence="2">
    <location>
        <begin position="209"/>
        <end position="228"/>
    </location>
</feature>
<dbReference type="EMBL" id="JAAAJA010000345">
    <property type="protein sequence ID" value="KAG0255515.1"/>
    <property type="molecule type" value="Genomic_DNA"/>
</dbReference>
<organism evidence="3 4">
    <name type="scientific">Mortierella polycephala</name>
    <dbReference type="NCBI Taxonomy" id="41804"/>
    <lineage>
        <taxon>Eukaryota</taxon>
        <taxon>Fungi</taxon>
        <taxon>Fungi incertae sedis</taxon>
        <taxon>Mucoromycota</taxon>
        <taxon>Mortierellomycotina</taxon>
        <taxon>Mortierellomycetes</taxon>
        <taxon>Mortierellales</taxon>
        <taxon>Mortierellaceae</taxon>
        <taxon>Mortierella</taxon>
    </lineage>
</organism>